<feature type="domain" description="ZMYM2-like/QRICH1 C-terminal" evidence="4">
    <location>
        <begin position="119"/>
        <end position="205"/>
    </location>
</feature>
<proteinExistence type="predicted"/>
<evidence type="ECO:0000256" key="3">
    <source>
        <dbReference type="ARBA" id="ARBA00022843"/>
    </source>
</evidence>
<accession>A0ABN8PFY3</accession>
<evidence type="ECO:0000313" key="5">
    <source>
        <dbReference type="EMBL" id="CAH3143013.1"/>
    </source>
</evidence>
<dbReference type="Proteomes" id="UP001159427">
    <property type="component" value="Unassembled WGS sequence"/>
</dbReference>
<reference evidence="5 6" key="1">
    <citation type="submission" date="2022-05" db="EMBL/GenBank/DDBJ databases">
        <authorList>
            <consortium name="Genoscope - CEA"/>
            <person name="William W."/>
        </authorList>
    </citation>
    <scope>NUCLEOTIDE SEQUENCE [LARGE SCALE GENOMIC DNA]</scope>
</reference>
<keyword evidence="6" id="KW-1185">Reference proteome</keyword>
<evidence type="ECO:0000256" key="1">
    <source>
        <dbReference type="ARBA" id="ARBA00022499"/>
    </source>
</evidence>
<dbReference type="InterPro" id="IPR042838">
    <property type="entry name" value="KIAA1958"/>
</dbReference>
<dbReference type="Pfam" id="PF12012">
    <property type="entry name" value="DUF3504"/>
    <property type="match status" value="1"/>
</dbReference>
<organism evidence="5 6">
    <name type="scientific">Porites evermanni</name>
    <dbReference type="NCBI Taxonomy" id="104178"/>
    <lineage>
        <taxon>Eukaryota</taxon>
        <taxon>Metazoa</taxon>
        <taxon>Cnidaria</taxon>
        <taxon>Anthozoa</taxon>
        <taxon>Hexacorallia</taxon>
        <taxon>Scleractinia</taxon>
        <taxon>Fungiina</taxon>
        <taxon>Poritidae</taxon>
        <taxon>Porites</taxon>
    </lineage>
</organism>
<dbReference type="InterPro" id="IPR021893">
    <property type="entry name" value="ZMYM2-like_C"/>
</dbReference>
<evidence type="ECO:0000313" key="6">
    <source>
        <dbReference type="Proteomes" id="UP001159427"/>
    </source>
</evidence>
<gene>
    <name evidence="5" type="ORF">PEVE_00042683</name>
</gene>
<protein>
    <recommendedName>
        <fullName evidence="4">ZMYM2-like/QRICH1 C-terminal domain-containing protein</fullName>
    </recommendedName>
</protein>
<evidence type="ECO:0000259" key="4">
    <source>
        <dbReference type="Pfam" id="PF12012"/>
    </source>
</evidence>
<keyword evidence="3" id="KW-0832">Ubl conjugation</keyword>
<feature type="non-terminal residue" evidence="5">
    <location>
        <position position="1"/>
    </location>
</feature>
<keyword evidence="1" id="KW-1017">Isopeptide bond</keyword>
<evidence type="ECO:0000256" key="2">
    <source>
        <dbReference type="ARBA" id="ARBA00022553"/>
    </source>
</evidence>
<sequence length="219" mass="25361">IDSSVEEFIDGQENHNTKKKTKHDVALFHEFLVLKGETRQMDELTPQELNKFLSEFLITIRKKEDNEEYEPIASFERHLKKKKYGLCLMKDVHASSKQRDLKRKGKGNKPNAAAALSEEDIQVLYEKDLLGRSTAEALLSTVWFNNTIHFGLQGCKEHREMCWGDVKLCQTSTGQEYLEFNKKETKTRSGNDPRKVYKNHCTENVCCVEQREMSSKGLQ</sequence>
<dbReference type="EMBL" id="CALNXI010000846">
    <property type="protein sequence ID" value="CAH3143013.1"/>
    <property type="molecule type" value="Genomic_DNA"/>
</dbReference>
<dbReference type="PANTHER" id="PTHR46963:SF2">
    <property type="match status" value="1"/>
</dbReference>
<name>A0ABN8PFY3_9CNID</name>
<feature type="non-terminal residue" evidence="5">
    <location>
        <position position="219"/>
    </location>
</feature>
<comment type="caution">
    <text evidence="5">The sequence shown here is derived from an EMBL/GenBank/DDBJ whole genome shotgun (WGS) entry which is preliminary data.</text>
</comment>
<keyword evidence="2" id="KW-0597">Phosphoprotein</keyword>
<dbReference type="PANTHER" id="PTHR46963">
    <property type="entry name" value="SIMILAR TO RIKEN CDNA E130308A19"/>
    <property type="match status" value="1"/>
</dbReference>